<dbReference type="EMBL" id="CM037616">
    <property type="protein sequence ID" value="KAH7992997.1"/>
    <property type="molecule type" value="Genomic_DNA"/>
</dbReference>
<name>A0ACB8EK31_9SAUR</name>
<evidence type="ECO:0000313" key="2">
    <source>
        <dbReference type="Proteomes" id="UP000827872"/>
    </source>
</evidence>
<evidence type="ECO:0000313" key="1">
    <source>
        <dbReference type="EMBL" id="KAH7992997.1"/>
    </source>
</evidence>
<protein>
    <submittedName>
        <fullName evidence="1">Uncharacterized protein</fullName>
    </submittedName>
</protein>
<reference evidence="1" key="1">
    <citation type="submission" date="2021-08" db="EMBL/GenBank/DDBJ databases">
        <title>The first chromosome-level gecko genome reveals the dynamic sex chromosomes of Neotropical dwarf geckos (Sphaerodactylidae: Sphaerodactylus).</title>
        <authorList>
            <person name="Pinto B.J."/>
            <person name="Keating S.E."/>
            <person name="Gamble T."/>
        </authorList>
    </citation>
    <scope>NUCLEOTIDE SEQUENCE</scope>
    <source>
        <strain evidence="1">TG3544</strain>
    </source>
</reference>
<dbReference type="Proteomes" id="UP000827872">
    <property type="component" value="Linkage Group LG03"/>
</dbReference>
<accession>A0ACB8EK31</accession>
<proteinExistence type="predicted"/>
<keyword evidence="2" id="KW-1185">Reference proteome</keyword>
<comment type="caution">
    <text evidence="1">The sequence shown here is derived from an EMBL/GenBank/DDBJ whole genome shotgun (WGS) entry which is preliminary data.</text>
</comment>
<gene>
    <name evidence="1" type="ORF">K3G42_028604</name>
</gene>
<sequence>MTDFAFEKGPTLNFTLLTTAKTVQGPLLKEKQKAMMLEEKYYCQYTPMRFWHCTFGREREHFMQSFKLHLPDEAHVKHCIMNIFPQAPLGFFFAFPSFCLVPPISLFFQVPLLQEVPPDEWKTACTFGCLCFFNAILKLF</sequence>
<organism evidence="1 2">
    <name type="scientific">Sphaerodactylus townsendi</name>
    <dbReference type="NCBI Taxonomy" id="933632"/>
    <lineage>
        <taxon>Eukaryota</taxon>
        <taxon>Metazoa</taxon>
        <taxon>Chordata</taxon>
        <taxon>Craniata</taxon>
        <taxon>Vertebrata</taxon>
        <taxon>Euteleostomi</taxon>
        <taxon>Lepidosauria</taxon>
        <taxon>Squamata</taxon>
        <taxon>Bifurcata</taxon>
        <taxon>Gekkota</taxon>
        <taxon>Sphaerodactylidae</taxon>
        <taxon>Sphaerodactylus</taxon>
    </lineage>
</organism>